<evidence type="ECO:0000256" key="4">
    <source>
        <dbReference type="ARBA" id="ARBA00023136"/>
    </source>
</evidence>
<feature type="transmembrane region" description="Helical" evidence="5">
    <location>
        <begin position="201"/>
        <end position="230"/>
    </location>
</feature>
<geneLocation type="plasmid" evidence="7 8">
    <name>p1</name>
</geneLocation>
<evidence type="ECO:0000259" key="6">
    <source>
        <dbReference type="Pfam" id="PF04932"/>
    </source>
</evidence>
<feature type="transmembrane region" description="Helical" evidence="5">
    <location>
        <begin position="170"/>
        <end position="189"/>
    </location>
</feature>
<evidence type="ECO:0000256" key="2">
    <source>
        <dbReference type="ARBA" id="ARBA00022692"/>
    </source>
</evidence>
<accession>A0A9Q9D822</accession>
<dbReference type="AlphaFoldDB" id="A0A9Q9D822"/>
<dbReference type="PANTHER" id="PTHR37422">
    <property type="entry name" value="TEICHURONIC ACID BIOSYNTHESIS PROTEIN TUAE"/>
    <property type="match status" value="1"/>
</dbReference>
<keyword evidence="2 5" id="KW-0812">Transmembrane</keyword>
<dbReference type="EMBL" id="CP086396">
    <property type="protein sequence ID" value="USJ21549.1"/>
    <property type="molecule type" value="Genomic_DNA"/>
</dbReference>
<evidence type="ECO:0000256" key="1">
    <source>
        <dbReference type="ARBA" id="ARBA00004141"/>
    </source>
</evidence>
<comment type="subcellular location">
    <subcellularLocation>
        <location evidence="1">Membrane</location>
        <topology evidence="1">Multi-pass membrane protein</topology>
    </subcellularLocation>
</comment>
<dbReference type="InterPro" id="IPR007016">
    <property type="entry name" value="O-antigen_ligase-rel_domated"/>
</dbReference>
<evidence type="ECO:0000313" key="7">
    <source>
        <dbReference type="EMBL" id="USJ21549.1"/>
    </source>
</evidence>
<feature type="transmembrane region" description="Helical" evidence="5">
    <location>
        <begin position="392"/>
        <end position="408"/>
    </location>
</feature>
<evidence type="ECO:0000256" key="5">
    <source>
        <dbReference type="SAM" id="Phobius"/>
    </source>
</evidence>
<feature type="transmembrane region" description="Helical" evidence="5">
    <location>
        <begin position="129"/>
        <end position="150"/>
    </location>
</feature>
<sequence length="425" mass="48759">MRNSLKNIYLNLSIFCFYFSLITFQVFGANLAIGDIFLIPIFLIFIYLFLNAKIIRGHDKKSLKNSVIVIVLIIFFSIFSFINYLNYSFSINKSIIELMKLLIALSYGIVAAFFMFLGNDTYRKKFDNFFLYGAVMVSFLGILGVVLYHIGIMTPFQMNGGRAKGTLSDTNIMGIFLTVQLPLVINAYFQSKRKKTLCALIIILIGVFLTASKAAILVIILMVVLMLSLFASFGHMKKNIQLLFLLLITLPIIYFLFKDSTIFNLVLSRFSEFSSGDASKITTGRTDLWLFAISLMETPSRVLFGIGYGVFGQFIQGQDVPYYLKGITLVHNTLLSMFVETGILCLILILMTLITICIKFIYVLFKIKSIEMIFLFISFINLFIGLNEVNLQNNRFLYIYLVYFYFVINSENRKTRYLNQDIKEF</sequence>
<keyword evidence="7" id="KW-0614">Plasmid</keyword>
<evidence type="ECO:0000256" key="3">
    <source>
        <dbReference type="ARBA" id="ARBA00022989"/>
    </source>
</evidence>
<feature type="transmembrane region" description="Helical" evidence="5">
    <location>
        <begin position="98"/>
        <end position="117"/>
    </location>
</feature>
<feature type="transmembrane region" description="Helical" evidence="5">
    <location>
        <begin position="33"/>
        <end position="55"/>
    </location>
</feature>
<dbReference type="Proteomes" id="UP001056730">
    <property type="component" value="Plasmid p1"/>
</dbReference>
<dbReference type="Pfam" id="PF04932">
    <property type="entry name" value="Wzy_C"/>
    <property type="match status" value="1"/>
</dbReference>
<dbReference type="KEGG" id="lfo:LMK00_11750"/>
<organism evidence="7 8">
    <name type="scientific">Lactococcus formosensis</name>
    <dbReference type="NCBI Taxonomy" id="1281486"/>
    <lineage>
        <taxon>Bacteria</taxon>
        <taxon>Bacillati</taxon>
        <taxon>Bacillota</taxon>
        <taxon>Bacilli</taxon>
        <taxon>Lactobacillales</taxon>
        <taxon>Streptococcaceae</taxon>
        <taxon>Lactococcus</taxon>
    </lineage>
</organism>
<keyword evidence="3 5" id="KW-1133">Transmembrane helix</keyword>
<protein>
    <submittedName>
        <fullName evidence="7">O-antigen ligase family protein</fullName>
    </submittedName>
</protein>
<keyword evidence="4 5" id="KW-0472">Membrane</keyword>
<feature type="transmembrane region" description="Helical" evidence="5">
    <location>
        <begin position="242"/>
        <end position="267"/>
    </location>
</feature>
<feature type="transmembrane region" description="Helical" evidence="5">
    <location>
        <begin position="288"/>
        <end position="315"/>
    </location>
</feature>
<reference evidence="7" key="1">
    <citation type="journal article" date="2022" name="Front. Microbiol.">
        <title>Feed Insects as a Reservoir of Granadaene-Producing Lactococci.</title>
        <authorList>
            <person name="Neuzil-Bunesova V."/>
            <person name="Ramirez Garcia A."/>
            <person name="Modrackova N."/>
            <person name="Makovska M."/>
            <person name="Sabolova M."/>
            <person name="Sproer C."/>
            <person name="Bunk B."/>
            <person name="Blom J."/>
            <person name="Schwab C."/>
        </authorList>
    </citation>
    <scope>NUCLEOTIDE SEQUENCE</scope>
    <source>
        <strain evidence="7">I4/6O</strain>
    </source>
</reference>
<dbReference type="RefSeq" id="WP_252175946.1">
    <property type="nucleotide sequence ID" value="NZ_CP086396.1"/>
</dbReference>
<dbReference type="PANTHER" id="PTHR37422:SF13">
    <property type="entry name" value="LIPOPOLYSACCHARIDE BIOSYNTHESIS PROTEIN PA4999-RELATED"/>
    <property type="match status" value="1"/>
</dbReference>
<evidence type="ECO:0000313" key="8">
    <source>
        <dbReference type="Proteomes" id="UP001056730"/>
    </source>
</evidence>
<keyword evidence="7" id="KW-0436">Ligase</keyword>
<feature type="domain" description="O-antigen ligase-related" evidence="6">
    <location>
        <begin position="199"/>
        <end position="350"/>
    </location>
</feature>
<feature type="transmembrane region" description="Helical" evidence="5">
    <location>
        <begin position="369"/>
        <end position="386"/>
    </location>
</feature>
<proteinExistence type="predicted"/>
<name>A0A9Q9D822_9LACT</name>
<feature type="transmembrane region" description="Helical" evidence="5">
    <location>
        <begin position="67"/>
        <end position="86"/>
    </location>
</feature>
<dbReference type="InterPro" id="IPR051533">
    <property type="entry name" value="WaaL-like"/>
</dbReference>
<feature type="transmembrane region" description="Helical" evidence="5">
    <location>
        <begin position="7"/>
        <end position="27"/>
    </location>
</feature>
<gene>
    <name evidence="7" type="ORF">LMK00_11750</name>
</gene>
<dbReference type="GO" id="GO:0016874">
    <property type="term" value="F:ligase activity"/>
    <property type="evidence" value="ECO:0007669"/>
    <property type="project" value="UniProtKB-KW"/>
</dbReference>
<feature type="transmembrane region" description="Helical" evidence="5">
    <location>
        <begin position="335"/>
        <end position="362"/>
    </location>
</feature>
<dbReference type="GO" id="GO:0016020">
    <property type="term" value="C:membrane"/>
    <property type="evidence" value="ECO:0007669"/>
    <property type="project" value="UniProtKB-SubCell"/>
</dbReference>